<name>A0A8T0XD64_PANVG</name>
<keyword evidence="3" id="KW-1185">Reference proteome</keyword>
<sequence length="105" mass="11376">MAILAHEGCPELETIGARDYVFPEPSELVEDTAKVQAVKKSFLHKFWKVSGREMVREAARQRLEAVKRAQEAAKDIVEEGVHPEDISSGSGASPPEDSATGGSQV</sequence>
<feature type="compositionally biased region" description="Basic and acidic residues" evidence="1">
    <location>
        <begin position="69"/>
        <end position="85"/>
    </location>
</feature>
<feature type="region of interest" description="Disordered" evidence="1">
    <location>
        <begin position="69"/>
        <end position="105"/>
    </location>
</feature>
<proteinExistence type="predicted"/>
<dbReference type="Proteomes" id="UP000823388">
    <property type="component" value="Chromosome 1K"/>
</dbReference>
<evidence type="ECO:0000313" key="3">
    <source>
        <dbReference type="Proteomes" id="UP000823388"/>
    </source>
</evidence>
<gene>
    <name evidence="2" type="ORF">PVAP13_1KG001210</name>
</gene>
<dbReference type="EMBL" id="CM029037">
    <property type="protein sequence ID" value="KAG2658000.1"/>
    <property type="molecule type" value="Genomic_DNA"/>
</dbReference>
<dbReference type="AlphaFoldDB" id="A0A8T0XD64"/>
<comment type="caution">
    <text evidence="2">The sequence shown here is derived from an EMBL/GenBank/DDBJ whole genome shotgun (WGS) entry which is preliminary data.</text>
</comment>
<evidence type="ECO:0000313" key="2">
    <source>
        <dbReference type="EMBL" id="KAG2658000.1"/>
    </source>
</evidence>
<evidence type="ECO:0000256" key="1">
    <source>
        <dbReference type="SAM" id="MobiDB-lite"/>
    </source>
</evidence>
<accession>A0A8T0XD64</accession>
<organism evidence="2 3">
    <name type="scientific">Panicum virgatum</name>
    <name type="common">Blackwell switchgrass</name>
    <dbReference type="NCBI Taxonomy" id="38727"/>
    <lineage>
        <taxon>Eukaryota</taxon>
        <taxon>Viridiplantae</taxon>
        <taxon>Streptophyta</taxon>
        <taxon>Embryophyta</taxon>
        <taxon>Tracheophyta</taxon>
        <taxon>Spermatophyta</taxon>
        <taxon>Magnoliopsida</taxon>
        <taxon>Liliopsida</taxon>
        <taxon>Poales</taxon>
        <taxon>Poaceae</taxon>
        <taxon>PACMAD clade</taxon>
        <taxon>Panicoideae</taxon>
        <taxon>Panicodae</taxon>
        <taxon>Paniceae</taxon>
        <taxon>Panicinae</taxon>
        <taxon>Panicum</taxon>
        <taxon>Panicum sect. Hiantes</taxon>
    </lineage>
</organism>
<protein>
    <submittedName>
        <fullName evidence="2">Uncharacterized protein</fullName>
    </submittedName>
</protein>
<reference evidence="2" key="1">
    <citation type="submission" date="2020-05" db="EMBL/GenBank/DDBJ databases">
        <title>WGS assembly of Panicum virgatum.</title>
        <authorList>
            <person name="Lovell J.T."/>
            <person name="Jenkins J."/>
            <person name="Shu S."/>
            <person name="Juenger T.E."/>
            <person name="Schmutz J."/>
        </authorList>
    </citation>
    <scope>NUCLEOTIDE SEQUENCE</scope>
    <source>
        <strain evidence="2">AP13</strain>
    </source>
</reference>